<keyword evidence="2" id="KW-1185">Reference proteome</keyword>
<sequence length="111" mass="13192">MEIVYGEDQNVCEEDQHEWEEEDNLPLCKIQKELLNKKYIWLKDIKYCNILNRFTEDYGSNIPSDCETTIDVFLQVFPEHLISHTCFQTNLFELKKMLTNSETSAQLVLVR</sequence>
<accession>A0AAW1KLK3</accession>
<dbReference type="EMBL" id="JASPKY010000200">
    <property type="protein sequence ID" value="KAK9721345.1"/>
    <property type="molecule type" value="Genomic_DNA"/>
</dbReference>
<gene>
    <name evidence="1" type="ORF">QE152_g21597</name>
</gene>
<organism evidence="1 2">
    <name type="scientific">Popillia japonica</name>
    <name type="common">Japanese beetle</name>
    <dbReference type="NCBI Taxonomy" id="7064"/>
    <lineage>
        <taxon>Eukaryota</taxon>
        <taxon>Metazoa</taxon>
        <taxon>Ecdysozoa</taxon>
        <taxon>Arthropoda</taxon>
        <taxon>Hexapoda</taxon>
        <taxon>Insecta</taxon>
        <taxon>Pterygota</taxon>
        <taxon>Neoptera</taxon>
        <taxon>Endopterygota</taxon>
        <taxon>Coleoptera</taxon>
        <taxon>Polyphaga</taxon>
        <taxon>Scarabaeiformia</taxon>
        <taxon>Scarabaeidae</taxon>
        <taxon>Rutelinae</taxon>
        <taxon>Popillia</taxon>
    </lineage>
</organism>
<protein>
    <submittedName>
        <fullName evidence="1">Uncharacterized protein</fullName>
    </submittedName>
</protein>
<evidence type="ECO:0000313" key="2">
    <source>
        <dbReference type="Proteomes" id="UP001458880"/>
    </source>
</evidence>
<comment type="caution">
    <text evidence="1">The sequence shown here is derived from an EMBL/GenBank/DDBJ whole genome shotgun (WGS) entry which is preliminary data.</text>
</comment>
<reference evidence="1 2" key="1">
    <citation type="journal article" date="2024" name="BMC Genomics">
        <title>De novo assembly and annotation of Popillia japonica's genome with initial clues to its potential as an invasive pest.</title>
        <authorList>
            <person name="Cucini C."/>
            <person name="Boschi S."/>
            <person name="Funari R."/>
            <person name="Cardaioli E."/>
            <person name="Iannotti N."/>
            <person name="Marturano G."/>
            <person name="Paoli F."/>
            <person name="Bruttini M."/>
            <person name="Carapelli A."/>
            <person name="Frati F."/>
            <person name="Nardi F."/>
        </authorList>
    </citation>
    <scope>NUCLEOTIDE SEQUENCE [LARGE SCALE GENOMIC DNA]</scope>
    <source>
        <strain evidence="1">DMR45628</strain>
    </source>
</reference>
<proteinExistence type="predicted"/>
<dbReference type="Proteomes" id="UP001458880">
    <property type="component" value="Unassembled WGS sequence"/>
</dbReference>
<name>A0AAW1KLK3_POPJA</name>
<evidence type="ECO:0000313" key="1">
    <source>
        <dbReference type="EMBL" id="KAK9721345.1"/>
    </source>
</evidence>
<dbReference type="AlphaFoldDB" id="A0AAW1KLK3"/>